<dbReference type="EMBL" id="CCKQ01001987">
    <property type="protein sequence ID" value="CDW73082.1"/>
    <property type="molecule type" value="Genomic_DNA"/>
</dbReference>
<keyword evidence="1" id="KW-1133">Transmembrane helix</keyword>
<evidence type="ECO:0000313" key="2">
    <source>
        <dbReference type="EMBL" id="CDW73082.1"/>
    </source>
</evidence>
<protein>
    <recommendedName>
        <fullName evidence="4">Transmembrane protein</fullName>
    </recommendedName>
</protein>
<keyword evidence="3" id="KW-1185">Reference proteome</keyword>
<reference evidence="2 3" key="1">
    <citation type="submission" date="2014-06" db="EMBL/GenBank/DDBJ databases">
        <authorList>
            <person name="Swart Estienne"/>
        </authorList>
    </citation>
    <scope>NUCLEOTIDE SEQUENCE [LARGE SCALE GENOMIC DNA]</scope>
    <source>
        <strain evidence="2 3">130c</strain>
    </source>
</reference>
<evidence type="ECO:0000256" key="1">
    <source>
        <dbReference type="SAM" id="Phobius"/>
    </source>
</evidence>
<organism evidence="2 3">
    <name type="scientific">Stylonychia lemnae</name>
    <name type="common">Ciliate</name>
    <dbReference type="NCBI Taxonomy" id="5949"/>
    <lineage>
        <taxon>Eukaryota</taxon>
        <taxon>Sar</taxon>
        <taxon>Alveolata</taxon>
        <taxon>Ciliophora</taxon>
        <taxon>Intramacronucleata</taxon>
        <taxon>Spirotrichea</taxon>
        <taxon>Stichotrichia</taxon>
        <taxon>Sporadotrichida</taxon>
        <taxon>Oxytrichidae</taxon>
        <taxon>Stylonychinae</taxon>
        <taxon>Stylonychia</taxon>
    </lineage>
</organism>
<name>A0A077ZT73_STYLE</name>
<keyword evidence="1" id="KW-0472">Membrane</keyword>
<gene>
    <name evidence="2" type="primary">Contig19382.g20545</name>
    <name evidence="2" type="ORF">STYLEM_2051</name>
</gene>
<dbReference type="Proteomes" id="UP000039865">
    <property type="component" value="Unassembled WGS sequence"/>
</dbReference>
<proteinExistence type="predicted"/>
<keyword evidence="1" id="KW-0812">Transmembrane</keyword>
<dbReference type="InParanoid" id="A0A077ZT73"/>
<accession>A0A077ZT73</accession>
<sequence>MAMMDKYGQIVGADFTSKVRVIIEASGFIEKQNLYPPILEGTSIFDVVGGIAVISGIIAVGAPGTSYKLVFSSDGIDLSKDSNKIVFKQGGNLEFNIEINLRECEVGEQFTVVGKCQLCQGSYSLTQMTEPGSCEVCPKEKAKCLGGAKIGPLPGYWRRNNKSNSFTQCLYELACLGMIPPKNNILGECLKGYQGILCADCEVGFSRDNDYQCSLCPNPFLNVLRLIAVLAAVIILIVLMIRSTLKGAMEINNVTNGLSRQYNILVQQTKQLLYLLKYLALTAFLIQETLIKYKMIQKLSAGHQFTKFTAIFQPYQVLLFGDQGFLFLHLQFQQKEGKNYIRLMYYKVMVFYSEAIEKNIISGKQ</sequence>
<dbReference type="PANTHER" id="PTHR11319:SF35">
    <property type="entry name" value="OUTER MEMBRANE PROTEIN PMPC-RELATED"/>
    <property type="match status" value="1"/>
</dbReference>
<evidence type="ECO:0000313" key="3">
    <source>
        <dbReference type="Proteomes" id="UP000039865"/>
    </source>
</evidence>
<dbReference type="AlphaFoldDB" id="A0A077ZT73"/>
<dbReference type="OrthoDB" id="5950997at2759"/>
<feature type="transmembrane region" description="Helical" evidence="1">
    <location>
        <begin position="223"/>
        <end position="241"/>
    </location>
</feature>
<evidence type="ECO:0008006" key="4">
    <source>
        <dbReference type="Google" id="ProtNLM"/>
    </source>
</evidence>
<dbReference type="PANTHER" id="PTHR11319">
    <property type="entry name" value="G PROTEIN-COUPLED RECEPTOR-RELATED"/>
    <property type="match status" value="1"/>
</dbReference>